<accession>A0A662DHN0</accession>
<dbReference type="Proteomes" id="UP000280417">
    <property type="component" value="Unassembled WGS sequence"/>
</dbReference>
<feature type="domain" description="FAD-dependent oxidoreductase 2 FAD-binding" evidence="4">
    <location>
        <begin position="92"/>
        <end position="474"/>
    </location>
</feature>
<comment type="caution">
    <text evidence="5">The sequence shown here is derived from an EMBL/GenBank/DDBJ whole genome shotgun (WGS) entry which is preliminary data.</text>
</comment>
<dbReference type="SUPFAM" id="SSF51905">
    <property type="entry name" value="FAD/NAD(P)-binding domain"/>
    <property type="match status" value="1"/>
</dbReference>
<dbReference type="AlphaFoldDB" id="A0A662DHN0"/>
<keyword evidence="1" id="KW-0285">Flavoprotein</keyword>
<proteinExistence type="predicted"/>
<dbReference type="EMBL" id="QMQA01000020">
    <property type="protein sequence ID" value="RLE15015.1"/>
    <property type="molecule type" value="Genomic_DNA"/>
</dbReference>
<evidence type="ECO:0000256" key="2">
    <source>
        <dbReference type="ARBA" id="ARBA00023002"/>
    </source>
</evidence>
<evidence type="ECO:0000313" key="5">
    <source>
        <dbReference type="EMBL" id="RLE15015.1"/>
    </source>
</evidence>
<dbReference type="Gene3D" id="3.90.700.10">
    <property type="entry name" value="Succinate dehydrogenase/fumarate reductase flavoprotein, catalytic domain"/>
    <property type="match status" value="1"/>
</dbReference>
<dbReference type="InterPro" id="IPR036188">
    <property type="entry name" value="FAD/NAD-bd_sf"/>
</dbReference>
<evidence type="ECO:0000256" key="3">
    <source>
        <dbReference type="PIRSR" id="PIRSR630664-50"/>
    </source>
</evidence>
<dbReference type="InterPro" id="IPR027477">
    <property type="entry name" value="Succ_DH/fumarate_Rdtase_cat_sf"/>
</dbReference>
<dbReference type="InterPro" id="IPR030664">
    <property type="entry name" value="SdhA/FrdA/AprA"/>
</dbReference>
<dbReference type="PANTHER" id="PTHR11632:SF51">
    <property type="entry name" value="SUCCINATE DEHYDROGENASE [UBIQUINONE] FLAVOPROTEIN SUBUNIT, MITOCHONDRIAL"/>
    <property type="match status" value="1"/>
</dbReference>
<organism evidence="5 6">
    <name type="scientific">Aerophobetes bacterium</name>
    <dbReference type="NCBI Taxonomy" id="2030807"/>
    <lineage>
        <taxon>Bacteria</taxon>
        <taxon>Candidatus Aerophobota</taxon>
    </lineage>
</organism>
<evidence type="ECO:0000313" key="6">
    <source>
        <dbReference type="Proteomes" id="UP000280417"/>
    </source>
</evidence>
<dbReference type="Pfam" id="PF00890">
    <property type="entry name" value="FAD_binding_2"/>
    <property type="match status" value="1"/>
</dbReference>
<dbReference type="PRINTS" id="PR00368">
    <property type="entry name" value="FADPNR"/>
</dbReference>
<name>A0A662DHN0_UNCAE</name>
<dbReference type="GO" id="GO:0016491">
    <property type="term" value="F:oxidoreductase activity"/>
    <property type="evidence" value="ECO:0007669"/>
    <property type="project" value="UniProtKB-KW"/>
</dbReference>
<dbReference type="InterPro" id="IPR003953">
    <property type="entry name" value="FAD-dep_OxRdtase_2_FAD-bd"/>
</dbReference>
<evidence type="ECO:0000256" key="1">
    <source>
        <dbReference type="ARBA" id="ARBA00022630"/>
    </source>
</evidence>
<evidence type="ECO:0000259" key="4">
    <source>
        <dbReference type="Pfam" id="PF00890"/>
    </source>
</evidence>
<dbReference type="GO" id="GO:0009435">
    <property type="term" value="P:NAD+ biosynthetic process"/>
    <property type="evidence" value="ECO:0007669"/>
    <property type="project" value="UniProtKB-UniPathway"/>
</dbReference>
<sequence length="536" mass="59440">MSYPEKMRESIRILESTREKRRKQEIPLLSLQERNELIKTYHPQHREGTQRKLKVGVNKGQLVPNEIADLFESKSLIDPNEVDLDHPDYQTDVLVVGGGGGGASAALVAQENGADVILITKLRFGDSNTIMSEGGIQAAVDEFDSPALHYLDTMGGGGFVNIPELVKALVLDAPEVLKWLIDLGVMFDRTDNERNILSSFAGGQCRRRVHSCADYSGLDMMRILRDEVYNRGIEVIEFLPAVELILDDNRTCCGVVAVDLETEKKFVIVAKAVILATGGSGRLHYQNFPTTNHYGATGDGLVIANRAGAKIIFMDAIQFHPTGTLYPEHLFGLLVTEAFRGWGAHLVNSEGERFINELEKRDITASAIIREVDYKKKGVCTPTGREGVWLDTPLVEIINGKGTIKRIFPHLHHRFQGFGIDITREPLLVYPTIHYQNGGILINQEGESSVKDLFVAGEASGGVHGRNRLGGNSLLDIFVFGRRAGKNAALRAKRKKIGKLTLEHVIDYERQLKEMGILREIPSPVLIPDYRFGKAL</sequence>
<reference evidence="5 6" key="1">
    <citation type="submission" date="2018-06" db="EMBL/GenBank/DDBJ databases">
        <title>Extensive metabolic versatility and redundancy in microbially diverse, dynamic hydrothermal sediments.</title>
        <authorList>
            <person name="Dombrowski N."/>
            <person name="Teske A."/>
            <person name="Baker B.J."/>
        </authorList>
    </citation>
    <scope>NUCLEOTIDE SEQUENCE [LARGE SCALE GENOMIC DNA]</scope>
    <source>
        <strain evidence="5">B3_G15</strain>
    </source>
</reference>
<dbReference type="PANTHER" id="PTHR11632">
    <property type="entry name" value="SUCCINATE DEHYDROGENASE 2 FLAVOPROTEIN SUBUNIT"/>
    <property type="match status" value="1"/>
</dbReference>
<feature type="active site" description="Proton acceptor" evidence="3">
    <location>
        <position position="370"/>
    </location>
</feature>
<dbReference type="UniPathway" id="UPA00253">
    <property type="reaction ID" value="UER00326"/>
</dbReference>
<gene>
    <name evidence="5" type="ORF">DRJ04_01295</name>
</gene>
<protein>
    <submittedName>
        <fullName evidence="5">Succinate dehydrogenase/fumarate reductase flavoprotein subunit</fullName>
    </submittedName>
</protein>
<keyword evidence="2" id="KW-0560">Oxidoreductase</keyword>
<dbReference type="SUPFAM" id="SSF56425">
    <property type="entry name" value="Succinate dehydrogenase/fumarate reductase flavoprotein, catalytic domain"/>
    <property type="match status" value="1"/>
</dbReference>
<dbReference type="Gene3D" id="3.50.50.60">
    <property type="entry name" value="FAD/NAD(P)-binding domain"/>
    <property type="match status" value="1"/>
</dbReference>